<keyword evidence="3" id="KW-1185">Reference proteome</keyword>
<dbReference type="Gene3D" id="3.90.226.10">
    <property type="entry name" value="2-enoyl-CoA Hydratase, Chain A, domain 1"/>
    <property type="match status" value="1"/>
</dbReference>
<sequence length="262" mass="28160">MPDYTTISLETDARGVATLTLDRAEKHNAVSAEMIAELTDAAAEINKDEAIRVVVLTGAGKSFCAGGDLNWMREQFDADRATRMAEAKKLAMVLFALNTLEKPLIGKVNGNAFGGGVGMMAVCDIVVAADHAKFGLTETKLGLIPATISPYVVARMGEGNARQVFFSAALFGPDRAQQLGLVAKSVPFELLDEAVEAEIKPYFATSPQAVTAAKKLARQLGPRLDEALIDDTIRQLADTWETPDAQEGIGAFFDKRKANWVK</sequence>
<dbReference type="InterPro" id="IPR001753">
    <property type="entry name" value="Enoyl-CoA_hydra/iso"/>
</dbReference>
<name>A0A2R4M9E0_9HYPH</name>
<dbReference type="EMBL" id="CP021330">
    <property type="protein sequence ID" value="AVX02641.1"/>
    <property type="molecule type" value="Genomic_DNA"/>
</dbReference>
<dbReference type="Pfam" id="PF00378">
    <property type="entry name" value="ECH_1"/>
    <property type="match status" value="1"/>
</dbReference>
<reference evidence="2 3" key="1">
    <citation type="submission" date="2017-05" db="EMBL/GenBank/DDBJ databases">
        <title>Genome Analysis of Maritalea myrionectae HL2708#5.</title>
        <authorList>
            <consortium name="Cotde Inc.-PKNU"/>
            <person name="Jang D."/>
            <person name="Oh H.-M."/>
        </authorList>
    </citation>
    <scope>NUCLEOTIDE SEQUENCE [LARGE SCALE GENOMIC DNA]</scope>
    <source>
        <strain evidence="2 3">HL2708#5</strain>
    </source>
</reference>
<dbReference type="InterPro" id="IPR051683">
    <property type="entry name" value="Enoyl-CoA_Hydratase/Isomerase"/>
</dbReference>
<evidence type="ECO:0000313" key="2">
    <source>
        <dbReference type="EMBL" id="AVX02641.1"/>
    </source>
</evidence>
<dbReference type="CDD" id="cd06558">
    <property type="entry name" value="crotonase-like"/>
    <property type="match status" value="1"/>
</dbReference>
<dbReference type="Proteomes" id="UP000258927">
    <property type="component" value="Chromosome"/>
</dbReference>
<dbReference type="KEGG" id="mmyr:MXMO3_00093"/>
<dbReference type="NCBIfam" id="NF005675">
    <property type="entry name" value="PRK07468.1"/>
    <property type="match status" value="1"/>
</dbReference>
<protein>
    <submittedName>
        <fullName evidence="2">Methylglutaconyl-CoA hydratase</fullName>
    </submittedName>
</protein>
<accession>A0A2R4M9E0</accession>
<evidence type="ECO:0000313" key="3">
    <source>
        <dbReference type="Proteomes" id="UP000258927"/>
    </source>
</evidence>
<organism evidence="2 3">
    <name type="scientific">Maritalea myrionectae</name>
    <dbReference type="NCBI Taxonomy" id="454601"/>
    <lineage>
        <taxon>Bacteria</taxon>
        <taxon>Pseudomonadati</taxon>
        <taxon>Pseudomonadota</taxon>
        <taxon>Alphaproteobacteria</taxon>
        <taxon>Hyphomicrobiales</taxon>
        <taxon>Devosiaceae</taxon>
        <taxon>Maritalea</taxon>
    </lineage>
</organism>
<gene>
    <name evidence="2" type="ORF">MXMO3_00093</name>
</gene>
<proteinExistence type="inferred from homology"/>
<dbReference type="InterPro" id="IPR014748">
    <property type="entry name" value="Enoyl-CoA_hydra_C"/>
</dbReference>
<dbReference type="AlphaFoldDB" id="A0A2R4M9E0"/>
<dbReference type="RefSeq" id="WP_117394586.1">
    <property type="nucleotide sequence ID" value="NZ_CP021330.1"/>
</dbReference>
<dbReference type="InterPro" id="IPR029045">
    <property type="entry name" value="ClpP/crotonase-like_dom_sf"/>
</dbReference>
<dbReference type="PANTHER" id="PTHR42964">
    <property type="entry name" value="ENOYL-COA HYDRATASE"/>
    <property type="match status" value="1"/>
</dbReference>
<dbReference type="STRING" id="1122213.GCA_000423365_02809"/>
<comment type="similarity">
    <text evidence="1">Belongs to the enoyl-CoA hydratase/isomerase family.</text>
</comment>
<evidence type="ECO:0000256" key="1">
    <source>
        <dbReference type="ARBA" id="ARBA00005254"/>
    </source>
</evidence>
<dbReference type="Gene3D" id="1.10.12.10">
    <property type="entry name" value="Lyase 2-enoyl-coa Hydratase, Chain A, domain 2"/>
    <property type="match status" value="1"/>
</dbReference>
<dbReference type="SUPFAM" id="SSF52096">
    <property type="entry name" value="ClpP/crotonase"/>
    <property type="match status" value="1"/>
</dbReference>
<dbReference type="GO" id="GO:0003824">
    <property type="term" value="F:catalytic activity"/>
    <property type="evidence" value="ECO:0007669"/>
    <property type="project" value="UniProtKB-ARBA"/>
</dbReference>
<dbReference type="PANTHER" id="PTHR42964:SF1">
    <property type="entry name" value="POLYKETIDE BIOSYNTHESIS ENOYL-COA HYDRATASE PKSH-RELATED"/>
    <property type="match status" value="1"/>
</dbReference>
<dbReference type="GO" id="GO:0008300">
    <property type="term" value="P:isoprenoid catabolic process"/>
    <property type="evidence" value="ECO:0007669"/>
    <property type="project" value="TreeGrafter"/>
</dbReference>